<evidence type="ECO:0000313" key="2">
    <source>
        <dbReference type="EMBL" id="ATW28199.1"/>
    </source>
</evidence>
<dbReference type="InterPro" id="IPR007712">
    <property type="entry name" value="RelE/ParE_toxin"/>
</dbReference>
<name>A0A3G1L0P4_FORW1</name>
<evidence type="ECO:0000256" key="1">
    <source>
        <dbReference type="ARBA" id="ARBA00022649"/>
    </source>
</evidence>
<protein>
    <submittedName>
        <fullName evidence="2">Plasmid stabilization protein</fullName>
    </submittedName>
</protein>
<dbReference type="OrthoDB" id="1683991at2"/>
<dbReference type="KEGG" id="fwa:DCMF_28660"/>
<accession>A0A3G1L0P4</accession>
<dbReference type="EMBL" id="CP017634">
    <property type="protein sequence ID" value="ATW28199.1"/>
    <property type="molecule type" value="Genomic_DNA"/>
</dbReference>
<sequence>MPERNKPYTVKITETSWDMLVAHARFLANVSVPAANRLIETFIEMTGGLAVMPERNPWLEHEAIPFQKYRKMLFEKHYLALYELQDNVVYITAVVDCRQDYGWLL</sequence>
<dbReference type="RefSeq" id="WP_148137609.1">
    <property type="nucleotide sequence ID" value="NZ_CP017634.1"/>
</dbReference>
<dbReference type="AlphaFoldDB" id="A0A3G1L0P4"/>
<gene>
    <name evidence="2" type="ORF">DCMF_28660</name>
</gene>
<dbReference type="Gene3D" id="3.30.2310.20">
    <property type="entry name" value="RelE-like"/>
    <property type="match status" value="1"/>
</dbReference>
<keyword evidence="3" id="KW-1185">Reference proteome</keyword>
<dbReference type="Pfam" id="PF05016">
    <property type="entry name" value="ParE_toxin"/>
    <property type="match status" value="1"/>
</dbReference>
<evidence type="ECO:0000313" key="3">
    <source>
        <dbReference type="Proteomes" id="UP000323521"/>
    </source>
</evidence>
<organism evidence="2 3">
    <name type="scientific">Formimonas warabiya</name>
    <dbReference type="NCBI Taxonomy" id="1761012"/>
    <lineage>
        <taxon>Bacteria</taxon>
        <taxon>Bacillati</taxon>
        <taxon>Bacillota</taxon>
        <taxon>Clostridia</taxon>
        <taxon>Eubacteriales</taxon>
        <taxon>Peptococcaceae</taxon>
        <taxon>Candidatus Formimonas</taxon>
    </lineage>
</organism>
<reference evidence="2 3" key="1">
    <citation type="submission" date="2016-10" db="EMBL/GenBank/DDBJ databases">
        <title>Complete Genome Sequence of Peptococcaceae strain DCMF.</title>
        <authorList>
            <person name="Edwards R.J."/>
            <person name="Holland S.I."/>
            <person name="Deshpande N.P."/>
            <person name="Wong Y.K."/>
            <person name="Ertan H."/>
            <person name="Manefield M."/>
            <person name="Russell T.L."/>
            <person name="Lee M.J."/>
        </authorList>
    </citation>
    <scope>NUCLEOTIDE SEQUENCE [LARGE SCALE GENOMIC DNA]</scope>
    <source>
        <strain evidence="2 3">DCMF</strain>
    </source>
</reference>
<proteinExistence type="predicted"/>
<dbReference type="InterPro" id="IPR035093">
    <property type="entry name" value="RelE/ParE_toxin_dom_sf"/>
</dbReference>
<keyword evidence="1" id="KW-1277">Toxin-antitoxin system</keyword>
<dbReference type="Proteomes" id="UP000323521">
    <property type="component" value="Chromosome"/>
</dbReference>